<dbReference type="PANTHER" id="PTHR21321">
    <property type="entry name" value="PNAS-3 RELATED"/>
    <property type="match status" value="1"/>
</dbReference>
<dbReference type="NCBIfam" id="NF003181">
    <property type="entry name" value="PRK04163.1-1"/>
    <property type="match status" value="1"/>
</dbReference>
<comment type="caution">
    <text evidence="7">The sequence shown here is derived from an EMBL/GenBank/DDBJ whole genome shotgun (WGS) entry which is preliminary data.</text>
</comment>
<dbReference type="GO" id="GO:0034475">
    <property type="term" value="P:U4 snRNA 3'-end processing"/>
    <property type="evidence" value="ECO:0007669"/>
    <property type="project" value="TreeGrafter"/>
</dbReference>
<feature type="domain" description="S1 motif" evidence="6">
    <location>
        <begin position="63"/>
        <end position="135"/>
    </location>
</feature>
<sequence>MMHVEKRELVIPGQLLAEGDYSLGEGVFKDNGNIRAAIMGLADKRGKKIKVIPLEGKYVPKEGDRVIGIAVDDYYAGWMVDINTPYTGKLSVSSLLQRKIDLDEEDISKYLDVGETVEAKIQEVDELMNITLEVTDNEKGKIEGGRLIEINPSRIPRVIGRKGSMIKILQKEGNCNLSVGQNGRIMIWSDSKKQTNKVIEAILKIEREAHISGLTDRIREFLQKE</sequence>
<dbReference type="Pfam" id="PF00013">
    <property type="entry name" value="KH_1"/>
    <property type="match status" value="1"/>
</dbReference>
<organism evidence="7 8">
    <name type="scientific">candidate division MSBL1 archaeon SCGC-AAA382A13</name>
    <dbReference type="NCBI Taxonomy" id="1698279"/>
    <lineage>
        <taxon>Archaea</taxon>
        <taxon>Methanobacteriati</taxon>
        <taxon>Methanobacteriota</taxon>
        <taxon>candidate division MSBL1</taxon>
    </lineage>
</organism>
<dbReference type="Proteomes" id="UP000070311">
    <property type="component" value="Unassembled WGS sequence"/>
</dbReference>
<comment type="subunit">
    <text evidence="5">Component of the archaeal exosome complex. Forms a trimer of Rrp4 and/or Csl4 subunits. The trimer associates with an hexameric ring-like arrangement composed of 3 Rrp41-Rrp42 heterodimers.</text>
</comment>
<dbReference type="CDD" id="cd22524">
    <property type="entry name" value="KH-I_Rrp4_prokar"/>
    <property type="match status" value="1"/>
</dbReference>
<dbReference type="InterPro" id="IPR026699">
    <property type="entry name" value="Exosome_RNA_bind1/RRP40/RRP4"/>
</dbReference>
<keyword evidence="8" id="KW-1185">Reference proteome</keyword>
<evidence type="ECO:0000256" key="1">
    <source>
        <dbReference type="ARBA" id="ARBA00009155"/>
    </source>
</evidence>
<dbReference type="GO" id="GO:0071034">
    <property type="term" value="P:CUT catabolic process"/>
    <property type="evidence" value="ECO:0007669"/>
    <property type="project" value="TreeGrafter"/>
</dbReference>
<dbReference type="InterPro" id="IPR054371">
    <property type="entry name" value="RRP4_N"/>
</dbReference>
<keyword evidence="2 5" id="KW-0963">Cytoplasm</keyword>
<dbReference type="AlphaFoldDB" id="A0A133VFT0"/>
<proteinExistence type="inferred from homology"/>
<dbReference type="SUPFAM" id="SSF54791">
    <property type="entry name" value="Eukaryotic type KH-domain (KH-domain type I)"/>
    <property type="match status" value="1"/>
</dbReference>
<dbReference type="Gene3D" id="2.40.50.140">
    <property type="entry name" value="Nucleic acid-binding proteins"/>
    <property type="match status" value="1"/>
</dbReference>
<dbReference type="GO" id="GO:0000467">
    <property type="term" value="P:exonucleolytic trimming to generate mature 3'-end of 5.8S rRNA from tricistronic rRNA transcript (SSU-rRNA, 5.8S rRNA, LSU-rRNA)"/>
    <property type="evidence" value="ECO:0007669"/>
    <property type="project" value="TreeGrafter"/>
</dbReference>
<evidence type="ECO:0000259" key="6">
    <source>
        <dbReference type="PROSITE" id="PS50126"/>
    </source>
</evidence>
<name>A0A133VFT0_9EURY</name>
<dbReference type="InterPro" id="IPR012340">
    <property type="entry name" value="NA-bd_OB-fold"/>
</dbReference>
<dbReference type="SUPFAM" id="SSF110324">
    <property type="entry name" value="Ribosomal L27 protein-like"/>
    <property type="match status" value="1"/>
</dbReference>
<dbReference type="InterPro" id="IPR023474">
    <property type="entry name" value="Rrp4"/>
</dbReference>
<dbReference type="InterPro" id="IPR004088">
    <property type="entry name" value="KH_dom_type_1"/>
</dbReference>
<dbReference type="HAMAP" id="MF_00623">
    <property type="entry name" value="Exosome_Rrp4"/>
    <property type="match status" value="1"/>
</dbReference>
<protein>
    <recommendedName>
        <fullName evidence="5">Exosome complex component Rrp4</fullName>
    </recommendedName>
</protein>
<dbReference type="GO" id="GO:0071051">
    <property type="term" value="P:poly(A)-dependent snoRNA 3'-end processing"/>
    <property type="evidence" value="ECO:0007669"/>
    <property type="project" value="TreeGrafter"/>
</dbReference>
<comment type="subcellular location">
    <subcellularLocation>
        <location evidence="5">Cytoplasm</location>
    </subcellularLocation>
</comment>
<evidence type="ECO:0000256" key="4">
    <source>
        <dbReference type="ARBA" id="ARBA00022884"/>
    </source>
</evidence>
<dbReference type="PROSITE" id="PS50126">
    <property type="entry name" value="S1"/>
    <property type="match status" value="1"/>
</dbReference>
<dbReference type="SUPFAM" id="SSF50249">
    <property type="entry name" value="Nucleic acid-binding proteins"/>
    <property type="match status" value="1"/>
</dbReference>
<dbReference type="InterPro" id="IPR003029">
    <property type="entry name" value="S1_domain"/>
</dbReference>
<reference evidence="7 8" key="1">
    <citation type="journal article" date="2016" name="Sci. Rep.">
        <title>Metabolic traits of an uncultured archaeal lineage -MSBL1- from brine pools of the Red Sea.</title>
        <authorList>
            <person name="Mwirichia R."/>
            <person name="Alam I."/>
            <person name="Rashid M."/>
            <person name="Vinu M."/>
            <person name="Ba-Alawi W."/>
            <person name="Anthony Kamau A."/>
            <person name="Kamanda Ngugi D."/>
            <person name="Goker M."/>
            <person name="Klenk H.P."/>
            <person name="Bajic V."/>
            <person name="Stingl U."/>
        </authorList>
    </citation>
    <scope>NUCLEOTIDE SEQUENCE [LARGE SCALE GENOMIC DNA]</scope>
    <source>
        <strain evidence="7">SCGC-AAA382A13</strain>
    </source>
</reference>
<gene>
    <name evidence="5" type="primary">rrp4</name>
    <name evidence="7" type="ORF">AKJ50_01380</name>
</gene>
<evidence type="ECO:0000313" key="7">
    <source>
        <dbReference type="EMBL" id="KXB05274.1"/>
    </source>
</evidence>
<dbReference type="Gene3D" id="3.30.1370.10">
    <property type="entry name" value="K Homology domain, type 1"/>
    <property type="match status" value="1"/>
</dbReference>
<dbReference type="EMBL" id="LHYD01000022">
    <property type="protein sequence ID" value="KXB05274.1"/>
    <property type="molecule type" value="Genomic_DNA"/>
</dbReference>
<dbReference type="CDD" id="cd05789">
    <property type="entry name" value="S1_Rrp4"/>
    <property type="match status" value="1"/>
</dbReference>
<dbReference type="InterPro" id="IPR048565">
    <property type="entry name" value="S1_RRP4"/>
</dbReference>
<accession>A0A133VFT0</accession>
<evidence type="ECO:0000256" key="3">
    <source>
        <dbReference type="ARBA" id="ARBA00022835"/>
    </source>
</evidence>
<dbReference type="PANTHER" id="PTHR21321:SF4">
    <property type="entry name" value="EXOSOME COMPLEX COMPONENT RRP4"/>
    <property type="match status" value="1"/>
</dbReference>
<comment type="similarity">
    <text evidence="1 5">Belongs to the RRP4 family.</text>
</comment>
<dbReference type="GO" id="GO:0005737">
    <property type="term" value="C:cytoplasm"/>
    <property type="evidence" value="ECO:0007669"/>
    <property type="project" value="UniProtKB-SubCell"/>
</dbReference>
<evidence type="ECO:0000313" key="8">
    <source>
        <dbReference type="Proteomes" id="UP000070311"/>
    </source>
</evidence>
<dbReference type="InterPro" id="IPR036612">
    <property type="entry name" value="KH_dom_type_1_sf"/>
</dbReference>
<comment type="function">
    <text evidence="5">Non-catalytic component of the exosome, which is a complex involved in RNA degradation. Increases the RNA binding and the efficiency of RNA degradation. Confers strong poly(A) specificity to the exosome.</text>
</comment>
<dbReference type="SMART" id="SM00316">
    <property type="entry name" value="S1"/>
    <property type="match status" value="1"/>
</dbReference>
<keyword evidence="3 5" id="KW-0271">Exosome</keyword>
<dbReference type="GO" id="GO:0008143">
    <property type="term" value="F:poly(A) binding"/>
    <property type="evidence" value="ECO:0007669"/>
    <property type="project" value="InterPro"/>
</dbReference>
<dbReference type="Gene3D" id="2.40.50.100">
    <property type="match status" value="1"/>
</dbReference>
<evidence type="ECO:0000256" key="2">
    <source>
        <dbReference type="ARBA" id="ARBA00022490"/>
    </source>
</evidence>
<dbReference type="Pfam" id="PF22625">
    <property type="entry name" value="ECR1_N_2"/>
    <property type="match status" value="1"/>
</dbReference>
<evidence type="ECO:0000256" key="5">
    <source>
        <dbReference type="HAMAP-Rule" id="MF_00623"/>
    </source>
</evidence>
<dbReference type="PROSITE" id="PS50084">
    <property type="entry name" value="KH_TYPE_1"/>
    <property type="match status" value="1"/>
</dbReference>
<keyword evidence="4 5" id="KW-0694">RNA-binding</keyword>
<dbReference type="GO" id="GO:0000178">
    <property type="term" value="C:exosome (RNase complex)"/>
    <property type="evidence" value="ECO:0007669"/>
    <property type="project" value="UniProtKB-KW"/>
</dbReference>